<dbReference type="OrthoDB" id="351100at2157"/>
<keyword evidence="1" id="KW-0614">Plasmid</keyword>
<gene>
    <name evidence="1" type="ORF">KDQ40_22485</name>
</gene>
<proteinExistence type="predicted"/>
<evidence type="ECO:0000313" key="2">
    <source>
        <dbReference type="Proteomes" id="UP000682967"/>
    </source>
</evidence>
<reference evidence="1" key="1">
    <citation type="submission" date="2021-04" db="EMBL/GenBank/DDBJ databases">
        <title>Complete Genome sequence and Methylome Analysis of the Haloarchaeon Haloarcula sinaiiensis.</title>
        <authorList>
            <person name="Fomenkov A."/>
            <person name="DasSarma P."/>
            <person name="DasSarma S."/>
            <person name="Roberts R.J."/>
        </authorList>
    </citation>
    <scope>NUCLEOTIDE SEQUENCE</scope>
    <source>
        <strain evidence="1">ATCC 33800</strain>
        <plasmid evidence="1">pHsi139</plasmid>
    </source>
</reference>
<dbReference type="RefSeq" id="WP_160164327.1">
    <property type="nucleotide sequence ID" value="NZ_AOLR01000036.1"/>
</dbReference>
<dbReference type="KEGG" id="hsin:KDQ40_22485"/>
<dbReference type="AlphaFoldDB" id="A0A8T8KIU6"/>
<dbReference type="GeneID" id="64825787"/>
<protein>
    <submittedName>
        <fullName evidence="1">Uncharacterized protein</fullName>
    </submittedName>
</protein>
<sequence length="49" mass="5862">MGEIRCPRCKKTFVMELNETRFRAGSFYDDDRDQSFDQLCEECHRAVVK</sequence>
<organism evidence="1 2">
    <name type="scientific">Haloarcula marismortui ATCC 33800</name>
    <dbReference type="NCBI Taxonomy" id="662476"/>
    <lineage>
        <taxon>Archaea</taxon>
        <taxon>Methanobacteriati</taxon>
        <taxon>Methanobacteriota</taxon>
        <taxon>Stenosarchaea group</taxon>
        <taxon>Halobacteria</taxon>
        <taxon>Halobacteriales</taxon>
        <taxon>Haloarculaceae</taxon>
        <taxon>Haloarcula</taxon>
    </lineage>
</organism>
<name>A0A8T8KIU6_9EURY</name>
<accession>A0A8T8KIU6</accession>
<evidence type="ECO:0000313" key="1">
    <source>
        <dbReference type="EMBL" id="QUJ75018.1"/>
    </source>
</evidence>
<geneLocation type="plasmid" evidence="1 2">
    <name>pHsi139</name>
</geneLocation>
<dbReference type="Proteomes" id="UP000682967">
    <property type="component" value="Plasmid pHsi139"/>
</dbReference>
<dbReference type="EMBL" id="CP073372">
    <property type="protein sequence ID" value="QUJ75018.1"/>
    <property type="molecule type" value="Genomic_DNA"/>
</dbReference>